<dbReference type="RefSeq" id="WP_126807804.1">
    <property type="nucleotide sequence ID" value="NZ_NGKA01000005.1"/>
</dbReference>
<dbReference type="AlphaFoldDB" id="A0A430AZQ7"/>
<evidence type="ECO:0000256" key="1">
    <source>
        <dbReference type="SAM" id="MobiDB-lite"/>
    </source>
</evidence>
<dbReference type="Pfam" id="PF04392">
    <property type="entry name" value="ABC_sub_bind"/>
    <property type="match status" value="1"/>
</dbReference>
<dbReference type="InterPro" id="IPR047776">
    <property type="entry name" value="ABC_SBP_TrpX-like"/>
</dbReference>
<comment type="caution">
    <text evidence="2">The sequence shown here is derived from an EMBL/GenBank/DDBJ whole genome shotgun (WGS) entry which is preliminary data.</text>
</comment>
<dbReference type="InterPro" id="IPR028082">
    <property type="entry name" value="Peripla_BP_I"/>
</dbReference>
<dbReference type="InterPro" id="IPR007487">
    <property type="entry name" value="ABC_transpt-TYRBP-like"/>
</dbReference>
<organism evidence="2 3">
    <name type="scientific">Vagococcus elongatus</name>
    <dbReference type="NCBI Taxonomy" id="180344"/>
    <lineage>
        <taxon>Bacteria</taxon>
        <taxon>Bacillati</taxon>
        <taxon>Bacillota</taxon>
        <taxon>Bacilli</taxon>
        <taxon>Lactobacillales</taxon>
        <taxon>Enterococcaceae</taxon>
        <taxon>Vagococcus</taxon>
    </lineage>
</organism>
<dbReference type="NCBIfam" id="NF041285">
    <property type="entry name" value="ABC_SBP_TrpX"/>
    <property type="match status" value="1"/>
</dbReference>
<dbReference type="PANTHER" id="PTHR35271">
    <property type="entry name" value="ABC TRANSPORTER, SUBSTRATE-BINDING LIPOPROTEIN-RELATED"/>
    <property type="match status" value="1"/>
</dbReference>
<feature type="region of interest" description="Disordered" evidence="1">
    <location>
        <begin position="327"/>
        <end position="346"/>
    </location>
</feature>
<reference evidence="2 3" key="1">
    <citation type="submission" date="2017-05" db="EMBL/GenBank/DDBJ databases">
        <title>Vagococcus spp. assemblies.</title>
        <authorList>
            <person name="Gulvik C.A."/>
        </authorList>
    </citation>
    <scope>NUCLEOTIDE SEQUENCE [LARGE SCALE GENOMIC DNA]</scope>
    <source>
        <strain evidence="2 3">CCUG 51432</strain>
    </source>
</reference>
<evidence type="ECO:0000313" key="2">
    <source>
        <dbReference type="EMBL" id="RSU13516.1"/>
    </source>
</evidence>
<dbReference type="OrthoDB" id="9776955at2"/>
<dbReference type="Proteomes" id="UP000287605">
    <property type="component" value="Unassembled WGS sequence"/>
</dbReference>
<name>A0A430AZQ7_9ENTE</name>
<sequence>MNKRLLVAIAALLGILTYGFIAGKNEPAENEKKAVTEIPTVGVLQFVSHPALDQIYQGMVDRLEERGFQDGKTVTIEFQNGQADHNKLTMMSQQLLDKKSDVLVGIATPAAQSLANVTKDIPIILGAITNPESAGLVASNEKPGGNITGVSDQSPVNSQIELLKEILPEAQKIGILFSLAEDNSEFQVQMVEKEAKKRGLETKRYAIPSTNEITQMVSVMAGEVDVIYIPTDNTIANVMPTVTQIANQENIPIIPSVDTMVAEGGLATIGINQYELGLQTGEMVADILEEKSEPATTPVYTFKTGDLIVNEKQMARFNVTLSKKRQEEATFVTGEKEEKVDETTNE</sequence>
<dbReference type="EMBL" id="NGKA01000005">
    <property type="protein sequence ID" value="RSU13516.1"/>
    <property type="molecule type" value="Genomic_DNA"/>
</dbReference>
<dbReference type="Gene3D" id="3.40.50.2300">
    <property type="match status" value="2"/>
</dbReference>
<dbReference type="CDD" id="cd06325">
    <property type="entry name" value="PBP1_ABC_unchar_transporter"/>
    <property type="match status" value="1"/>
</dbReference>
<accession>A0A430AZQ7</accession>
<protein>
    <submittedName>
        <fullName evidence="2">Peptide ABC transporter substrate-binding protein</fullName>
    </submittedName>
</protein>
<evidence type="ECO:0000313" key="3">
    <source>
        <dbReference type="Proteomes" id="UP000287605"/>
    </source>
</evidence>
<gene>
    <name evidence="2" type="ORF">CBF29_04490</name>
</gene>
<keyword evidence="3" id="KW-1185">Reference proteome</keyword>
<proteinExistence type="predicted"/>
<dbReference type="SUPFAM" id="SSF53822">
    <property type="entry name" value="Periplasmic binding protein-like I"/>
    <property type="match status" value="1"/>
</dbReference>
<dbReference type="PANTHER" id="PTHR35271:SF1">
    <property type="entry name" value="ABC TRANSPORTER, SUBSTRATE-BINDING LIPOPROTEIN"/>
    <property type="match status" value="1"/>
</dbReference>